<dbReference type="EMBL" id="LXQA010725296">
    <property type="protein sequence ID" value="MCI67855.1"/>
    <property type="molecule type" value="Genomic_DNA"/>
</dbReference>
<proteinExistence type="predicted"/>
<dbReference type="Proteomes" id="UP000265520">
    <property type="component" value="Unassembled WGS sequence"/>
</dbReference>
<evidence type="ECO:0000313" key="1">
    <source>
        <dbReference type="EMBL" id="MCI67855.1"/>
    </source>
</evidence>
<comment type="caution">
    <text evidence="1">The sequence shown here is derived from an EMBL/GenBank/DDBJ whole genome shotgun (WGS) entry which is preliminary data.</text>
</comment>
<reference evidence="1 2" key="1">
    <citation type="journal article" date="2018" name="Front. Plant Sci.">
        <title>Red Clover (Trifolium pratense) and Zigzag Clover (T. medium) - A Picture of Genomic Similarities and Differences.</title>
        <authorList>
            <person name="Dluhosova J."/>
            <person name="Istvanek J."/>
            <person name="Nedelnik J."/>
            <person name="Repkova J."/>
        </authorList>
    </citation>
    <scope>NUCLEOTIDE SEQUENCE [LARGE SCALE GENOMIC DNA]</scope>
    <source>
        <strain evidence="2">cv. 10/8</strain>
        <tissue evidence="1">Leaf</tissue>
    </source>
</reference>
<evidence type="ECO:0000313" key="2">
    <source>
        <dbReference type="Proteomes" id="UP000265520"/>
    </source>
</evidence>
<protein>
    <submittedName>
        <fullName evidence="1">Uncharacterized protein</fullName>
    </submittedName>
</protein>
<accession>A0A392U7W9</accession>
<organism evidence="1 2">
    <name type="scientific">Trifolium medium</name>
    <dbReference type="NCBI Taxonomy" id="97028"/>
    <lineage>
        <taxon>Eukaryota</taxon>
        <taxon>Viridiplantae</taxon>
        <taxon>Streptophyta</taxon>
        <taxon>Embryophyta</taxon>
        <taxon>Tracheophyta</taxon>
        <taxon>Spermatophyta</taxon>
        <taxon>Magnoliopsida</taxon>
        <taxon>eudicotyledons</taxon>
        <taxon>Gunneridae</taxon>
        <taxon>Pentapetalae</taxon>
        <taxon>rosids</taxon>
        <taxon>fabids</taxon>
        <taxon>Fabales</taxon>
        <taxon>Fabaceae</taxon>
        <taxon>Papilionoideae</taxon>
        <taxon>50 kb inversion clade</taxon>
        <taxon>NPAAA clade</taxon>
        <taxon>Hologalegina</taxon>
        <taxon>IRL clade</taxon>
        <taxon>Trifolieae</taxon>
        <taxon>Trifolium</taxon>
    </lineage>
</organism>
<sequence>MSRLSRGPSPHRRHSAVVAAVGANVPQTPDLIYPE</sequence>
<name>A0A392U7W9_9FABA</name>
<dbReference type="AlphaFoldDB" id="A0A392U7W9"/>
<feature type="non-terminal residue" evidence="1">
    <location>
        <position position="35"/>
    </location>
</feature>
<keyword evidence="2" id="KW-1185">Reference proteome</keyword>